<accession>A0A9X2JHV2</accession>
<evidence type="ECO:0000256" key="3">
    <source>
        <dbReference type="ARBA" id="ARBA00023163"/>
    </source>
</evidence>
<dbReference type="PANTHER" id="PTHR43133:SF51">
    <property type="entry name" value="RNA POLYMERASE SIGMA FACTOR"/>
    <property type="match status" value="1"/>
</dbReference>
<organism evidence="4 5">
    <name type="scientific">Aeoliella straminimaris</name>
    <dbReference type="NCBI Taxonomy" id="2954799"/>
    <lineage>
        <taxon>Bacteria</taxon>
        <taxon>Pseudomonadati</taxon>
        <taxon>Planctomycetota</taxon>
        <taxon>Planctomycetia</taxon>
        <taxon>Pirellulales</taxon>
        <taxon>Lacipirellulaceae</taxon>
        <taxon>Aeoliella</taxon>
    </lineage>
</organism>
<keyword evidence="5" id="KW-1185">Reference proteome</keyword>
<dbReference type="Gene3D" id="1.10.1740.10">
    <property type="match status" value="1"/>
</dbReference>
<keyword evidence="3" id="KW-0804">Transcription</keyword>
<proteinExistence type="predicted"/>
<evidence type="ECO:0000256" key="2">
    <source>
        <dbReference type="ARBA" id="ARBA00023082"/>
    </source>
</evidence>
<dbReference type="PANTHER" id="PTHR43133">
    <property type="entry name" value="RNA POLYMERASE ECF-TYPE SIGMA FACTO"/>
    <property type="match status" value="1"/>
</dbReference>
<dbReference type="InterPro" id="IPR013325">
    <property type="entry name" value="RNA_pol_sigma_r2"/>
</dbReference>
<protein>
    <submittedName>
        <fullName evidence="4">RNA polymerase subunit sigma-24</fullName>
    </submittedName>
</protein>
<dbReference type="AlphaFoldDB" id="A0A9X2JHV2"/>
<evidence type="ECO:0000313" key="5">
    <source>
        <dbReference type="Proteomes" id="UP001155241"/>
    </source>
</evidence>
<dbReference type="GO" id="GO:0006352">
    <property type="term" value="P:DNA-templated transcription initiation"/>
    <property type="evidence" value="ECO:0007669"/>
    <property type="project" value="InterPro"/>
</dbReference>
<dbReference type="GO" id="GO:0016987">
    <property type="term" value="F:sigma factor activity"/>
    <property type="evidence" value="ECO:0007669"/>
    <property type="project" value="UniProtKB-KW"/>
</dbReference>
<reference evidence="4" key="1">
    <citation type="submission" date="2022-06" db="EMBL/GenBank/DDBJ databases">
        <title>Aeoliella straminimaris, a novel planctomycete from sediments.</title>
        <authorList>
            <person name="Vitorino I.R."/>
            <person name="Lage O.M."/>
        </authorList>
    </citation>
    <scope>NUCLEOTIDE SEQUENCE</scope>
    <source>
        <strain evidence="4">ICT_H6.2</strain>
    </source>
</reference>
<dbReference type="EMBL" id="JAMXLR010000061">
    <property type="protein sequence ID" value="MCO6045852.1"/>
    <property type="molecule type" value="Genomic_DNA"/>
</dbReference>
<evidence type="ECO:0000313" key="4">
    <source>
        <dbReference type="EMBL" id="MCO6045852.1"/>
    </source>
</evidence>
<dbReference type="SUPFAM" id="SSF88946">
    <property type="entry name" value="Sigma2 domain of RNA polymerase sigma factors"/>
    <property type="match status" value="1"/>
</dbReference>
<name>A0A9X2JHV2_9BACT</name>
<keyword evidence="1" id="KW-0805">Transcription regulation</keyword>
<comment type="caution">
    <text evidence="4">The sequence shown here is derived from an EMBL/GenBank/DDBJ whole genome shotgun (WGS) entry which is preliminary data.</text>
</comment>
<sequence>MPGKETHRLNNANPGGFATTQWSIVLTAGKPNDSDAQVALGQLCELYWYPLYVYVRRKVENVDDAQDMTQAFFAHLLESGAVARADRCRGRFRAFLLTALRNFLANQWHKEQALKRGGQRLKLSLDLDAGESKFRLEPSHECTPEKLFERRWVTTLLEHVLERVRAELVDAGKQDHFEHLKVGLAGDSEAVDYQKAAAALGMTPAAAKQAAYRLRKRYRQLFREEVARTVADEAEVDEEIGRLLATLRE</sequence>
<dbReference type="Proteomes" id="UP001155241">
    <property type="component" value="Unassembled WGS sequence"/>
</dbReference>
<dbReference type="InterPro" id="IPR039425">
    <property type="entry name" value="RNA_pol_sigma-70-like"/>
</dbReference>
<evidence type="ECO:0000256" key="1">
    <source>
        <dbReference type="ARBA" id="ARBA00023015"/>
    </source>
</evidence>
<keyword evidence="2" id="KW-0731">Sigma factor</keyword>
<gene>
    <name evidence="4" type="ORF">NG895_18285</name>
</gene>